<dbReference type="VEuPathDB" id="PiroplasmaDB:BEWA_029630"/>
<dbReference type="Proteomes" id="UP000031512">
    <property type="component" value="Chromosome 1"/>
</dbReference>
<dbReference type="RefSeq" id="XP_004829778.1">
    <property type="nucleotide sequence ID" value="XM_004829721.1"/>
</dbReference>
<evidence type="ECO:0000256" key="1">
    <source>
        <dbReference type="SAM" id="MobiDB-lite"/>
    </source>
</evidence>
<dbReference type="KEGG" id="beq:BEWA_029630"/>
<keyword evidence="4" id="KW-1185">Reference proteome</keyword>
<gene>
    <name evidence="3" type="ORF">BEWA_029630</name>
</gene>
<evidence type="ECO:0000256" key="2">
    <source>
        <dbReference type="SAM" id="SignalP"/>
    </source>
</evidence>
<dbReference type="OrthoDB" id="361779at2759"/>
<feature type="signal peptide" evidence="2">
    <location>
        <begin position="1"/>
        <end position="18"/>
    </location>
</feature>
<reference evidence="3 4" key="1">
    <citation type="journal article" date="2012" name="BMC Genomics">
        <title>Comparative genomic analysis and phylogenetic position of Theileria equi.</title>
        <authorList>
            <person name="Kappmeyer L.S."/>
            <person name="Thiagarajan M."/>
            <person name="Herndon D.R."/>
            <person name="Ramsay J.D."/>
            <person name="Caler E."/>
            <person name="Djikeng A."/>
            <person name="Gillespie J.J."/>
            <person name="Lau A.O."/>
            <person name="Roalson E.H."/>
            <person name="Silva J.C."/>
            <person name="Silva M.G."/>
            <person name="Suarez C.E."/>
            <person name="Ueti M.W."/>
            <person name="Nene V.M."/>
            <person name="Mealey R.H."/>
            <person name="Knowles D.P."/>
            <person name="Brayton K.A."/>
        </authorList>
    </citation>
    <scope>NUCLEOTIDE SEQUENCE [LARGE SCALE GENOMIC DNA]</scope>
    <source>
        <strain evidence="3 4">WA</strain>
    </source>
</reference>
<evidence type="ECO:0000313" key="4">
    <source>
        <dbReference type="Proteomes" id="UP000031512"/>
    </source>
</evidence>
<feature type="chain" id="PRO_5003939840" evidence="2">
    <location>
        <begin position="19"/>
        <end position="169"/>
    </location>
</feature>
<keyword evidence="2" id="KW-0732">Signal</keyword>
<protein>
    <submittedName>
        <fullName evidence="3">Signal peptide-containing protein</fullName>
    </submittedName>
</protein>
<organism evidence="3 4">
    <name type="scientific">Theileria equi strain WA</name>
    <dbReference type="NCBI Taxonomy" id="1537102"/>
    <lineage>
        <taxon>Eukaryota</taxon>
        <taxon>Sar</taxon>
        <taxon>Alveolata</taxon>
        <taxon>Apicomplexa</taxon>
        <taxon>Aconoidasida</taxon>
        <taxon>Piroplasmida</taxon>
        <taxon>Theileriidae</taxon>
        <taxon>Theileria</taxon>
    </lineage>
</organism>
<proteinExistence type="predicted"/>
<feature type="compositionally biased region" description="Low complexity" evidence="1">
    <location>
        <begin position="92"/>
        <end position="107"/>
    </location>
</feature>
<sequence>MKVSSVLLVTCLLGLCHCRRSKLPTDGLHIEVLDDYVEDEIVTSEFVEETRKRGPSGQRQMWDLSNGTVHEVEHRPSSTRRRNAGKITVEESGATTHSGDTTTMHTPSPDDDESLSLDGNTANLTVPEDATATKIVRGSDTVWTFSSGEMFEYAKAYFDKENSPNLLLS</sequence>
<accession>L0AWZ2</accession>
<dbReference type="AlphaFoldDB" id="L0AWZ2"/>
<evidence type="ECO:0000313" key="3">
    <source>
        <dbReference type="EMBL" id="AFZ80112.1"/>
    </source>
</evidence>
<feature type="region of interest" description="Disordered" evidence="1">
    <location>
        <begin position="69"/>
        <end position="114"/>
    </location>
</feature>
<dbReference type="EMBL" id="CP001669">
    <property type="protein sequence ID" value="AFZ80112.1"/>
    <property type="molecule type" value="Genomic_DNA"/>
</dbReference>
<name>L0AWZ2_THEEQ</name>
<dbReference type="GeneID" id="15803325"/>